<reference evidence="8 9" key="1">
    <citation type="submission" date="2023-12" db="EMBL/GenBank/DDBJ databases">
        <title>the genome sequence of Hyalangium sp. s54d21.</title>
        <authorList>
            <person name="Zhang X."/>
        </authorList>
    </citation>
    <scope>NUCLEOTIDE SEQUENCE [LARGE SCALE GENOMIC DNA]</scope>
    <source>
        <strain evidence="9">s54d21</strain>
    </source>
</reference>
<dbReference type="PANTHER" id="PTHR11562:SF17">
    <property type="entry name" value="RE54080P-RELATED"/>
    <property type="match status" value="1"/>
</dbReference>
<dbReference type="SUPFAM" id="SSF161111">
    <property type="entry name" value="Cation efflux protein transmembrane domain-like"/>
    <property type="match status" value="1"/>
</dbReference>
<dbReference type="InterPro" id="IPR050681">
    <property type="entry name" value="CDF/SLC30A"/>
</dbReference>
<proteinExistence type="predicted"/>
<feature type="transmembrane region" description="Helical" evidence="6">
    <location>
        <begin position="114"/>
        <end position="134"/>
    </location>
</feature>
<evidence type="ECO:0000256" key="4">
    <source>
        <dbReference type="ARBA" id="ARBA00022989"/>
    </source>
</evidence>
<evidence type="ECO:0000256" key="6">
    <source>
        <dbReference type="SAM" id="Phobius"/>
    </source>
</evidence>
<dbReference type="PANTHER" id="PTHR11562">
    <property type="entry name" value="CATION EFFLUX PROTEIN/ ZINC TRANSPORTER"/>
    <property type="match status" value="1"/>
</dbReference>
<dbReference type="Proteomes" id="UP001291309">
    <property type="component" value="Unassembled WGS sequence"/>
</dbReference>
<evidence type="ECO:0000256" key="1">
    <source>
        <dbReference type="ARBA" id="ARBA00004141"/>
    </source>
</evidence>
<keyword evidence="3" id="KW-0406">Ion transport</keyword>
<evidence type="ECO:0000256" key="3">
    <source>
        <dbReference type="ARBA" id="ARBA00022906"/>
    </source>
</evidence>
<keyword evidence="3" id="KW-0813">Transport</keyword>
<feature type="transmembrane region" description="Helical" evidence="6">
    <location>
        <begin position="83"/>
        <end position="102"/>
    </location>
</feature>
<feature type="transmembrane region" description="Helical" evidence="6">
    <location>
        <begin position="177"/>
        <end position="195"/>
    </location>
</feature>
<keyword evidence="3" id="KW-0864">Zinc transport</keyword>
<gene>
    <name evidence="8" type="ORF">SYV04_26025</name>
</gene>
<keyword evidence="2 6" id="KW-0812">Transmembrane</keyword>
<protein>
    <submittedName>
        <fullName evidence="8">Cation transporter</fullName>
    </submittedName>
</protein>
<evidence type="ECO:0000256" key="2">
    <source>
        <dbReference type="ARBA" id="ARBA00022692"/>
    </source>
</evidence>
<dbReference type="Gene3D" id="1.20.1510.10">
    <property type="entry name" value="Cation efflux protein transmembrane domain"/>
    <property type="match status" value="1"/>
</dbReference>
<organism evidence="8 9">
    <name type="scientific">Hyalangium rubrum</name>
    <dbReference type="NCBI Taxonomy" id="3103134"/>
    <lineage>
        <taxon>Bacteria</taxon>
        <taxon>Pseudomonadati</taxon>
        <taxon>Myxococcota</taxon>
        <taxon>Myxococcia</taxon>
        <taxon>Myxococcales</taxon>
        <taxon>Cystobacterineae</taxon>
        <taxon>Archangiaceae</taxon>
        <taxon>Hyalangium</taxon>
    </lineage>
</organism>
<feature type="transmembrane region" description="Helical" evidence="6">
    <location>
        <begin position="154"/>
        <end position="171"/>
    </location>
</feature>
<dbReference type="EMBL" id="JAXIVS010000009">
    <property type="protein sequence ID" value="MDY7229878.1"/>
    <property type="molecule type" value="Genomic_DNA"/>
</dbReference>
<feature type="transmembrane region" description="Helical" evidence="6">
    <location>
        <begin position="50"/>
        <end position="71"/>
    </location>
</feature>
<keyword evidence="3" id="KW-0862">Zinc</keyword>
<dbReference type="RefSeq" id="WP_321548598.1">
    <property type="nucleotide sequence ID" value="NZ_JAXIVS010000009.1"/>
</dbReference>
<dbReference type="InterPro" id="IPR058533">
    <property type="entry name" value="Cation_efflux_TM"/>
</dbReference>
<dbReference type="Pfam" id="PF01545">
    <property type="entry name" value="Cation_efflux"/>
    <property type="match status" value="1"/>
</dbReference>
<keyword evidence="5 6" id="KW-0472">Membrane</keyword>
<feature type="domain" description="Cation efflux protein transmembrane" evidence="7">
    <location>
        <begin position="24"/>
        <end position="202"/>
    </location>
</feature>
<comment type="caution">
    <text evidence="8">The sequence shown here is derived from an EMBL/GenBank/DDBJ whole genome shotgun (WGS) entry which is preliminary data.</text>
</comment>
<evidence type="ECO:0000313" key="9">
    <source>
        <dbReference type="Proteomes" id="UP001291309"/>
    </source>
</evidence>
<accession>A0ABU5H8R0</accession>
<feature type="transmembrane region" description="Helical" evidence="6">
    <location>
        <begin position="23"/>
        <end position="44"/>
    </location>
</feature>
<dbReference type="InterPro" id="IPR027469">
    <property type="entry name" value="Cation_efflux_TMD_sf"/>
</dbReference>
<sequence>MSAHCCEDKSEELAQLRRTQGRVVKVVLAINAAMFLIEFTAGVLGRSTALLADSLDMLGDTAVYAFSLFVLERSARWKAGAAVTKGVIMAAFGLGVTAQVLVKTLSGTVPAAETMGAIGALALGANLTCLVLLLRYRNADLNMRSTWLCSRNDVIANVGVLVAAAAVALTGSKWPDIVVGGIIAALFLSSAWGVLREALTALRNTRGSDRPGETAHQGSHV</sequence>
<evidence type="ECO:0000256" key="5">
    <source>
        <dbReference type="ARBA" id="ARBA00023136"/>
    </source>
</evidence>
<keyword evidence="4 6" id="KW-1133">Transmembrane helix</keyword>
<evidence type="ECO:0000259" key="7">
    <source>
        <dbReference type="Pfam" id="PF01545"/>
    </source>
</evidence>
<comment type="subcellular location">
    <subcellularLocation>
        <location evidence="1">Membrane</location>
        <topology evidence="1">Multi-pass membrane protein</topology>
    </subcellularLocation>
</comment>
<evidence type="ECO:0000313" key="8">
    <source>
        <dbReference type="EMBL" id="MDY7229878.1"/>
    </source>
</evidence>
<name>A0ABU5H8R0_9BACT</name>
<keyword evidence="9" id="KW-1185">Reference proteome</keyword>